<feature type="domain" description="DUF1468" evidence="2">
    <location>
        <begin position="10"/>
        <end position="145"/>
    </location>
</feature>
<dbReference type="RefSeq" id="WP_071319480.1">
    <property type="nucleotide sequence ID" value="NZ_CP063356.2"/>
</dbReference>
<dbReference type="InterPro" id="IPR009936">
    <property type="entry name" value="DUF1468"/>
</dbReference>
<reference evidence="3 5" key="1">
    <citation type="submission" date="2016-10" db="EMBL/GenBank/DDBJ databases">
        <title>Draft genome sequences of four alkaliphilic bacteria belonging to the Anaerobacillus genus.</title>
        <authorList>
            <person name="Bassil N.M."/>
            <person name="Lloyd J.R."/>
        </authorList>
    </citation>
    <scope>NUCLEOTIDE SEQUENCE [LARGE SCALE GENOMIC DNA]</scope>
    <source>
        <strain evidence="3 5">NB2006</strain>
    </source>
</reference>
<dbReference type="EMBL" id="CP063356">
    <property type="protein sequence ID" value="QOY38257.1"/>
    <property type="molecule type" value="Genomic_DNA"/>
</dbReference>
<feature type="transmembrane region" description="Helical" evidence="1">
    <location>
        <begin position="35"/>
        <end position="55"/>
    </location>
</feature>
<dbReference type="AlphaFoldDB" id="A0A1S2KUH5"/>
<dbReference type="Proteomes" id="UP000180175">
    <property type="component" value="Chromosome"/>
</dbReference>
<reference evidence="4 5" key="3">
    <citation type="journal article" date="2019" name="Int. J. Syst. Evol. Microbiol.">
        <title>Anaerobacillus isosaccharinicus sp. nov., an alkaliphilic bacterium which degrades isosaccharinic acid.</title>
        <authorList>
            <person name="Bassil N.M."/>
            <person name="Lloyd J.R."/>
        </authorList>
    </citation>
    <scope>NUCLEOTIDE SEQUENCE [LARGE SCALE GENOMIC DNA]</scope>
    <source>
        <strain evidence="4 5">NB2006</strain>
    </source>
</reference>
<evidence type="ECO:0000313" key="5">
    <source>
        <dbReference type="Proteomes" id="UP000180175"/>
    </source>
</evidence>
<organism evidence="3 5">
    <name type="scientific">Anaerobacillus isosaccharinicus</name>
    <dbReference type="NCBI Taxonomy" id="1532552"/>
    <lineage>
        <taxon>Bacteria</taxon>
        <taxon>Bacillati</taxon>
        <taxon>Bacillota</taxon>
        <taxon>Bacilli</taxon>
        <taxon>Bacillales</taxon>
        <taxon>Bacillaceae</taxon>
        <taxon>Anaerobacillus</taxon>
    </lineage>
</organism>
<keyword evidence="1" id="KW-0472">Membrane</keyword>
<reference evidence="4 5" key="2">
    <citation type="journal article" date="2017" name="Genome Announc.">
        <title>Draft Genome Sequences of Four Alkaliphilic Bacteria Belonging to the Anaerobacillus Genus.</title>
        <authorList>
            <person name="Bassil N.M."/>
            <person name="Lloyd J.R."/>
        </authorList>
    </citation>
    <scope>NUCLEOTIDE SEQUENCE [LARGE SCALE GENOMIC DNA]</scope>
    <source>
        <strain evidence="4 5">NB2006</strain>
    </source>
</reference>
<keyword evidence="1" id="KW-1133">Transmembrane helix</keyword>
<evidence type="ECO:0000259" key="2">
    <source>
        <dbReference type="Pfam" id="PF07331"/>
    </source>
</evidence>
<dbReference type="KEGG" id="aia:AWH56_012370"/>
<reference evidence="4" key="4">
    <citation type="submission" date="2020-10" db="EMBL/GenBank/DDBJ databases">
        <authorList>
            <person name="Bassil N.M."/>
            <person name="Lloyd J.R."/>
        </authorList>
    </citation>
    <scope>NUCLEOTIDE SEQUENCE</scope>
    <source>
        <strain evidence="4">NB2006</strain>
    </source>
</reference>
<dbReference type="Pfam" id="PF07331">
    <property type="entry name" value="TctB"/>
    <property type="match status" value="1"/>
</dbReference>
<gene>
    <name evidence="4" type="ORF">AWH56_012370</name>
    <name evidence="3" type="ORF">AWH56_24185</name>
</gene>
<accession>A0A1S2KUH5</accession>
<dbReference type="OrthoDB" id="2086708at2"/>
<feature type="transmembrane region" description="Helical" evidence="1">
    <location>
        <begin position="86"/>
        <end position="112"/>
    </location>
</feature>
<name>A0A1S2KUH5_9BACI</name>
<evidence type="ECO:0000256" key="1">
    <source>
        <dbReference type="SAM" id="Phobius"/>
    </source>
</evidence>
<proteinExistence type="predicted"/>
<feature type="transmembrane region" description="Helical" evidence="1">
    <location>
        <begin position="7"/>
        <end position="23"/>
    </location>
</feature>
<evidence type="ECO:0000313" key="4">
    <source>
        <dbReference type="EMBL" id="QOY38257.1"/>
    </source>
</evidence>
<protein>
    <submittedName>
        <fullName evidence="4">Tripartite tricarboxylate transporter TctB family protein</fullName>
    </submittedName>
</protein>
<evidence type="ECO:0000313" key="3">
    <source>
        <dbReference type="EMBL" id="OIJ03770.1"/>
    </source>
</evidence>
<feature type="transmembrane region" description="Helical" evidence="1">
    <location>
        <begin position="118"/>
        <end position="138"/>
    </location>
</feature>
<sequence>MRRLHQDVFIGVGILIFSIIFYLKTGTMPSGAATFPKVILTTFGLFGIGIALFGLKKSKYKNEGVIDEDELDIPTIKLPMFSLSIVIGYVILMTLLGFFVSTSIFVIGFMIFYKIKSIIAISLTVVSLNLFIYLLFVYQLNVRLPQGILF</sequence>
<keyword evidence="5" id="KW-1185">Reference proteome</keyword>
<dbReference type="EMBL" id="LQXD01000207">
    <property type="protein sequence ID" value="OIJ03770.1"/>
    <property type="molecule type" value="Genomic_DNA"/>
</dbReference>
<keyword evidence="1" id="KW-0812">Transmembrane</keyword>